<dbReference type="SUPFAM" id="SSF55120">
    <property type="entry name" value="Pseudouridine synthase"/>
    <property type="match status" value="1"/>
</dbReference>
<keyword evidence="4" id="KW-0694">RNA-binding</keyword>
<dbReference type="PANTHER" id="PTHR21600">
    <property type="entry name" value="MITOCHONDRIAL RNA PSEUDOURIDINE SYNTHASE"/>
    <property type="match status" value="1"/>
</dbReference>
<proteinExistence type="inferred from homology"/>
<sequence>MTYENGSEKQKGKDQPRDSLVVPLDGEGCRLDRYLADQIPHLSREQVAKLIRQGAVEVGDQVGKSSLRLKMGQRITFPIHEKREETPLTPEPIPLQILFEDEDLLVIHKPPGMVVHPGAGVRKGTLVHGLLHHLPGWKGVGGLTRPGIVHRLDRGTSGLLVVAKSELGYQNLVEQIRERRMTRRYITLAWGSPPEAKGTISAPIGRDPKHRQRMAVLARGGKEAISDYELLRAFDILSLLRVSLRTGRTHQIRVHLASLGHPVFCDPTYGGGKGYARRLAPQDRPRILGWLKGLGRPALHAYHLTFHHPLDDEKMVFETPVPGDMERILLELETLEKEAGG</sequence>
<feature type="region of interest" description="Disordered" evidence="6">
    <location>
        <begin position="1"/>
        <end position="21"/>
    </location>
</feature>
<dbReference type="PANTHER" id="PTHR21600:SF44">
    <property type="entry name" value="RIBOSOMAL LARGE SUBUNIT PSEUDOURIDINE SYNTHASE D"/>
    <property type="match status" value="1"/>
</dbReference>
<dbReference type="Gene3D" id="3.30.2350.10">
    <property type="entry name" value="Pseudouridine synthase"/>
    <property type="match status" value="1"/>
</dbReference>
<comment type="function">
    <text evidence="5">Responsible for synthesis of pseudouridine from uracil.</text>
</comment>
<feature type="domain" description="RNA-binding S4" evidence="7">
    <location>
        <begin position="29"/>
        <end position="94"/>
    </location>
</feature>
<dbReference type="NCBIfam" id="TIGR00005">
    <property type="entry name" value="rluA_subfam"/>
    <property type="match status" value="1"/>
</dbReference>
<dbReference type="InterPro" id="IPR006224">
    <property type="entry name" value="PsdUridine_synth_RluA-like_CS"/>
</dbReference>
<keyword evidence="2 5" id="KW-0413">Isomerase</keyword>
<evidence type="ECO:0000313" key="8">
    <source>
        <dbReference type="EMBL" id="MBU2692908.1"/>
    </source>
</evidence>
<comment type="catalytic activity">
    <reaction evidence="5">
        <text>a uridine in RNA = a pseudouridine in RNA</text>
        <dbReference type="Rhea" id="RHEA:48348"/>
        <dbReference type="Rhea" id="RHEA-COMP:12068"/>
        <dbReference type="Rhea" id="RHEA-COMP:12069"/>
        <dbReference type="ChEBI" id="CHEBI:65314"/>
        <dbReference type="ChEBI" id="CHEBI:65315"/>
    </reaction>
</comment>
<accession>A0A948S078</accession>
<dbReference type="Pfam" id="PF00849">
    <property type="entry name" value="PseudoU_synth_2"/>
    <property type="match status" value="1"/>
</dbReference>
<evidence type="ECO:0000313" key="9">
    <source>
        <dbReference type="Proteomes" id="UP000777784"/>
    </source>
</evidence>
<reference evidence="8" key="1">
    <citation type="submission" date="2021-05" db="EMBL/GenBank/DDBJ databases">
        <title>Energy efficiency and biological interactions define the core microbiome of deep oligotrophic groundwater.</title>
        <authorList>
            <person name="Mehrshad M."/>
            <person name="Lopez-Fernandez M."/>
            <person name="Bell E."/>
            <person name="Bernier-Latmani R."/>
            <person name="Bertilsson S."/>
            <person name="Dopson M."/>
        </authorList>
    </citation>
    <scope>NUCLEOTIDE SEQUENCE</scope>
    <source>
        <strain evidence="8">Modern_marine.mb.64</strain>
    </source>
</reference>
<gene>
    <name evidence="8" type="ORF">KJ970_18465</name>
</gene>
<dbReference type="InterPro" id="IPR002942">
    <property type="entry name" value="S4_RNA-bd"/>
</dbReference>
<dbReference type="CDD" id="cd02869">
    <property type="entry name" value="PseudoU_synth_RluA_like"/>
    <property type="match status" value="1"/>
</dbReference>
<feature type="compositionally biased region" description="Basic and acidic residues" evidence="6">
    <location>
        <begin position="1"/>
        <end position="17"/>
    </location>
</feature>
<evidence type="ECO:0000256" key="5">
    <source>
        <dbReference type="RuleBase" id="RU362028"/>
    </source>
</evidence>
<feature type="active site" evidence="3">
    <location>
        <position position="153"/>
    </location>
</feature>
<evidence type="ECO:0000256" key="6">
    <source>
        <dbReference type="SAM" id="MobiDB-lite"/>
    </source>
</evidence>
<dbReference type="PROSITE" id="PS50889">
    <property type="entry name" value="S4"/>
    <property type="match status" value="1"/>
</dbReference>
<dbReference type="Proteomes" id="UP000777784">
    <property type="component" value="Unassembled WGS sequence"/>
</dbReference>
<evidence type="ECO:0000256" key="2">
    <source>
        <dbReference type="ARBA" id="ARBA00023235"/>
    </source>
</evidence>
<comment type="similarity">
    <text evidence="1 5">Belongs to the pseudouridine synthase RluA family.</text>
</comment>
<dbReference type="InterPro" id="IPR050188">
    <property type="entry name" value="RluA_PseudoU_synthase"/>
</dbReference>
<dbReference type="Gene3D" id="3.10.290.10">
    <property type="entry name" value="RNA-binding S4 domain"/>
    <property type="match status" value="1"/>
</dbReference>
<comment type="caution">
    <text evidence="8">The sequence shown here is derived from an EMBL/GenBank/DDBJ whole genome shotgun (WGS) entry which is preliminary data.</text>
</comment>
<dbReference type="InterPro" id="IPR020103">
    <property type="entry name" value="PsdUridine_synth_cat_dom_sf"/>
</dbReference>
<dbReference type="SUPFAM" id="SSF55174">
    <property type="entry name" value="Alpha-L RNA-binding motif"/>
    <property type="match status" value="1"/>
</dbReference>
<dbReference type="InterPro" id="IPR036986">
    <property type="entry name" value="S4_RNA-bd_sf"/>
</dbReference>
<dbReference type="Pfam" id="PF01479">
    <property type="entry name" value="S4"/>
    <property type="match status" value="1"/>
</dbReference>
<dbReference type="GO" id="GO:0003723">
    <property type="term" value="F:RNA binding"/>
    <property type="evidence" value="ECO:0007669"/>
    <property type="project" value="UniProtKB-KW"/>
</dbReference>
<dbReference type="InterPro" id="IPR006225">
    <property type="entry name" value="PsdUridine_synth_RluC/D"/>
</dbReference>
<evidence type="ECO:0000256" key="4">
    <source>
        <dbReference type="PROSITE-ProRule" id="PRU00182"/>
    </source>
</evidence>
<dbReference type="SMART" id="SM00363">
    <property type="entry name" value="S4"/>
    <property type="match status" value="1"/>
</dbReference>
<dbReference type="InterPro" id="IPR006145">
    <property type="entry name" value="PsdUridine_synth_RsuA/RluA"/>
</dbReference>
<organism evidence="8 9">
    <name type="scientific">Eiseniibacteriota bacterium</name>
    <dbReference type="NCBI Taxonomy" id="2212470"/>
    <lineage>
        <taxon>Bacteria</taxon>
        <taxon>Candidatus Eiseniibacteriota</taxon>
    </lineage>
</organism>
<dbReference type="EMBL" id="JAHJDP010000104">
    <property type="protein sequence ID" value="MBU2692908.1"/>
    <property type="molecule type" value="Genomic_DNA"/>
</dbReference>
<dbReference type="GO" id="GO:0120159">
    <property type="term" value="F:rRNA pseudouridine synthase activity"/>
    <property type="evidence" value="ECO:0007669"/>
    <property type="project" value="UniProtKB-ARBA"/>
</dbReference>
<name>A0A948S078_UNCEI</name>
<evidence type="ECO:0000259" key="7">
    <source>
        <dbReference type="SMART" id="SM00363"/>
    </source>
</evidence>
<protein>
    <recommendedName>
        <fullName evidence="5">Pseudouridine synthase</fullName>
        <ecNumber evidence="5">5.4.99.-</ecNumber>
    </recommendedName>
</protein>
<evidence type="ECO:0000256" key="3">
    <source>
        <dbReference type="PIRSR" id="PIRSR606225-1"/>
    </source>
</evidence>
<dbReference type="GO" id="GO:0000455">
    <property type="term" value="P:enzyme-directed rRNA pseudouridine synthesis"/>
    <property type="evidence" value="ECO:0007669"/>
    <property type="project" value="UniProtKB-ARBA"/>
</dbReference>
<evidence type="ECO:0000256" key="1">
    <source>
        <dbReference type="ARBA" id="ARBA00010876"/>
    </source>
</evidence>
<dbReference type="CDD" id="cd00165">
    <property type="entry name" value="S4"/>
    <property type="match status" value="1"/>
</dbReference>
<dbReference type="EC" id="5.4.99.-" evidence="5"/>
<dbReference type="AlphaFoldDB" id="A0A948S078"/>
<dbReference type="PROSITE" id="PS01129">
    <property type="entry name" value="PSI_RLU"/>
    <property type="match status" value="1"/>
</dbReference>